<organism evidence="1">
    <name type="scientific">Arion vulgaris</name>
    <dbReference type="NCBI Taxonomy" id="1028688"/>
    <lineage>
        <taxon>Eukaryota</taxon>
        <taxon>Metazoa</taxon>
        <taxon>Spiralia</taxon>
        <taxon>Lophotrochozoa</taxon>
        <taxon>Mollusca</taxon>
        <taxon>Gastropoda</taxon>
        <taxon>Heterobranchia</taxon>
        <taxon>Euthyneura</taxon>
        <taxon>Panpulmonata</taxon>
        <taxon>Eupulmonata</taxon>
        <taxon>Stylommatophora</taxon>
        <taxon>Helicina</taxon>
        <taxon>Arionoidea</taxon>
        <taxon>Arionidae</taxon>
        <taxon>Arion</taxon>
    </lineage>
</organism>
<feature type="non-terminal residue" evidence="1">
    <location>
        <position position="57"/>
    </location>
</feature>
<evidence type="ECO:0000313" key="1">
    <source>
        <dbReference type="EMBL" id="CEK98436.1"/>
    </source>
</evidence>
<name>A0A0B7C1H0_9EUPU</name>
<accession>A0A0B7C1H0</accession>
<dbReference type="AlphaFoldDB" id="A0A0B7C1H0"/>
<dbReference type="EMBL" id="HACG01051565">
    <property type="protein sequence ID" value="CEK98436.1"/>
    <property type="molecule type" value="Transcribed_RNA"/>
</dbReference>
<sequence length="57" mass="6643">MDLNRWEHDQLNVIIALGTKCSHEIVSIAQSYTDYGFVVYMDVSLYIVEYLDWSLLA</sequence>
<gene>
    <name evidence="1" type="primary">ORF218707</name>
</gene>
<reference evidence="1" key="1">
    <citation type="submission" date="2014-12" db="EMBL/GenBank/DDBJ databases">
        <title>Insight into the proteome of Arion vulgaris.</title>
        <authorList>
            <person name="Aradska J."/>
            <person name="Bulat T."/>
            <person name="Smidak R."/>
            <person name="Sarate P."/>
            <person name="Gangsoo J."/>
            <person name="Sialana F."/>
            <person name="Bilban M."/>
            <person name="Lubec G."/>
        </authorList>
    </citation>
    <scope>NUCLEOTIDE SEQUENCE</scope>
    <source>
        <tissue evidence="1">Skin</tissue>
    </source>
</reference>
<proteinExistence type="predicted"/>
<protein>
    <submittedName>
        <fullName evidence="1">Uncharacterized protein</fullName>
    </submittedName>
</protein>